<dbReference type="Proteomes" id="UP000828390">
    <property type="component" value="Unassembled WGS sequence"/>
</dbReference>
<comment type="caution">
    <text evidence="2">The sequence shown here is derived from an EMBL/GenBank/DDBJ whole genome shotgun (WGS) entry which is preliminary data.</text>
</comment>
<name>A0A9D4GS86_DREPO</name>
<reference evidence="2" key="2">
    <citation type="submission" date="2020-11" db="EMBL/GenBank/DDBJ databases">
        <authorList>
            <person name="McCartney M.A."/>
            <person name="Auch B."/>
            <person name="Kono T."/>
            <person name="Mallez S."/>
            <person name="Becker A."/>
            <person name="Gohl D.M."/>
            <person name="Silverstein K.A.T."/>
            <person name="Koren S."/>
            <person name="Bechman K.B."/>
            <person name="Herman A."/>
            <person name="Abrahante J.E."/>
            <person name="Garbe J."/>
        </authorList>
    </citation>
    <scope>NUCLEOTIDE SEQUENCE</scope>
    <source>
        <strain evidence="2">Duluth1</strain>
        <tissue evidence="2">Whole animal</tissue>
    </source>
</reference>
<dbReference type="AlphaFoldDB" id="A0A9D4GS86"/>
<evidence type="ECO:0000313" key="2">
    <source>
        <dbReference type="EMBL" id="KAH3820873.1"/>
    </source>
</evidence>
<reference evidence="2" key="1">
    <citation type="journal article" date="2019" name="bioRxiv">
        <title>The Genome of the Zebra Mussel, Dreissena polymorpha: A Resource for Invasive Species Research.</title>
        <authorList>
            <person name="McCartney M.A."/>
            <person name="Auch B."/>
            <person name="Kono T."/>
            <person name="Mallez S."/>
            <person name="Zhang Y."/>
            <person name="Obille A."/>
            <person name="Becker A."/>
            <person name="Abrahante J.E."/>
            <person name="Garbe J."/>
            <person name="Badalamenti J.P."/>
            <person name="Herman A."/>
            <person name="Mangelson H."/>
            <person name="Liachko I."/>
            <person name="Sullivan S."/>
            <person name="Sone E.D."/>
            <person name="Koren S."/>
            <person name="Silverstein K.A.T."/>
            <person name="Beckman K.B."/>
            <person name="Gohl D.M."/>
        </authorList>
    </citation>
    <scope>NUCLEOTIDE SEQUENCE</scope>
    <source>
        <strain evidence="2">Duluth1</strain>
        <tissue evidence="2">Whole animal</tissue>
    </source>
</reference>
<keyword evidence="3" id="KW-1185">Reference proteome</keyword>
<gene>
    <name evidence="2" type="ORF">DPMN_122622</name>
</gene>
<accession>A0A9D4GS86</accession>
<proteinExistence type="predicted"/>
<feature type="region of interest" description="Disordered" evidence="1">
    <location>
        <begin position="37"/>
        <end position="66"/>
    </location>
</feature>
<dbReference type="EMBL" id="JAIWYP010000005">
    <property type="protein sequence ID" value="KAH3820873.1"/>
    <property type="molecule type" value="Genomic_DNA"/>
</dbReference>
<feature type="compositionally biased region" description="Polar residues" evidence="1">
    <location>
        <begin position="55"/>
        <end position="64"/>
    </location>
</feature>
<evidence type="ECO:0008006" key="4">
    <source>
        <dbReference type="Google" id="ProtNLM"/>
    </source>
</evidence>
<evidence type="ECO:0000256" key="1">
    <source>
        <dbReference type="SAM" id="MobiDB-lite"/>
    </source>
</evidence>
<evidence type="ECO:0000313" key="3">
    <source>
        <dbReference type="Proteomes" id="UP000828390"/>
    </source>
</evidence>
<protein>
    <recommendedName>
        <fullName evidence="4">Myb-like domain-containing protein</fullName>
    </recommendedName>
</protein>
<sequence>MAAASGRFKLLEHSYCLKETPEKKHERIASFFSSDHSYAPVTANTPEKKRKRDFSSPTGKTPTQPLKAKLEDKARRNLGWTSEEKAFLIKHVEETPRDPRTSLVEYWNEIAEKINAAFPDSSRNALLRPYSLRETLVSCIVDSPDSFEKIETVCPAFKNRESVPYRPDM</sequence>
<organism evidence="2 3">
    <name type="scientific">Dreissena polymorpha</name>
    <name type="common">Zebra mussel</name>
    <name type="synonym">Mytilus polymorpha</name>
    <dbReference type="NCBI Taxonomy" id="45954"/>
    <lineage>
        <taxon>Eukaryota</taxon>
        <taxon>Metazoa</taxon>
        <taxon>Spiralia</taxon>
        <taxon>Lophotrochozoa</taxon>
        <taxon>Mollusca</taxon>
        <taxon>Bivalvia</taxon>
        <taxon>Autobranchia</taxon>
        <taxon>Heteroconchia</taxon>
        <taxon>Euheterodonta</taxon>
        <taxon>Imparidentia</taxon>
        <taxon>Neoheterodontei</taxon>
        <taxon>Myida</taxon>
        <taxon>Dreissenoidea</taxon>
        <taxon>Dreissenidae</taxon>
        <taxon>Dreissena</taxon>
    </lineage>
</organism>